<organism evidence="3 4">
    <name type="scientific">Roseateles amylovorans</name>
    <dbReference type="NCBI Taxonomy" id="2978473"/>
    <lineage>
        <taxon>Bacteria</taxon>
        <taxon>Pseudomonadati</taxon>
        <taxon>Pseudomonadota</taxon>
        <taxon>Betaproteobacteria</taxon>
        <taxon>Burkholderiales</taxon>
        <taxon>Sphaerotilaceae</taxon>
        <taxon>Roseateles</taxon>
    </lineage>
</organism>
<evidence type="ECO:0000259" key="2">
    <source>
        <dbReference type="Pfam" id="PF07883"/>
    </source>
</evidence>
<evidence type="ECO:0000313" key="4">
    <source>
        <dbReference type="Proteomes" id="UP001064933"/>
    </source>
</evidence>
<dbReference type="RefSeq" id="WP_261759296.1">
    <property type="nucleotide sequence ID" value="NZ_CP104562.2"/>
</dbReference>
<evidence type="ECO:0000313" key="3">
    <source>
        <dbReference type="EMBL" id="UXH79476.1"/>
    </source>
</evidence>
<gene>
    <name evidence="3" type="ORF">N4261_06010</name>
</gene>
<dbReference type="CDD" id="cd02236">
    <property type="entry name" value="cupin_CV2614-like"/>
    <property type="match status" value="1"/>
</dbReference>
<dbReference type="InterPro" id="IPR011051">
    <property type="entry name" value="RmlC_Cupin_sf"/>
</dbReference>
<name>A0ABY6B6A7_9BURK</name>
<dbReference type="Gene3D" id="2.60.120.10">
    <property type="entry name" value="Jelly Rolls"/>
    <property type="match status" value="1"/>
</dbReference>
<dbReference type="InterPro" id="IPR014710">
    <property type="entry name" value="RmlC-like_jellyroll"/>
</dbReference>
<evidence type="ECO:0000256" key="1">
    <source>
        <dbReference type="SAM" id="MobiDB-lite"/>
    </source>
</evidence>
<feature type="region of interest" description="Disordered" evidence="1">
    <location>
        <begin position="1"/>
        <end position="40"/>
    </location>
</feature>
<keyword evidence="4" id="KW-1185">Reference proteome</keyword>
<feature type="compositionally biased region" description="Polar residues" evidence="1">
    <location>
        <begin position="1"/>
        <end position="10"/>
    </location>
</feature>
<dbReference type="InterPro" id="IPR013096">
    <property type="entry name" value="Cupin_2"/>
</dbReference>
<feature type="domain" description="Cupin type-2" evidence="2">
    <location>
        <begin position="181"/>
        <end position="250"/>
    </location>
</feature>
<accession>A0ABY6B6A7</accession>
<dbReference type="Proteomes" id="UP001064933">
    <property type="component" value="Chromosome"/>
</dbReference>
<dbReference type="EMBL" id="CP104562">
    <property type="protein sequence ID" value="UXH79476.1"/>
    <property type="molecule type" value="Genomic_DNA"/>
</dbReference>
<dbReference type="Pfam" id="PF07883">
    <property type="entry name" value="Cupin_2"/>
    <property type="match status" value="1"/>
</dbReference>
<sequence>MYALSSSAQPLTPPPDESAEHCQAAMSPALSRRSTAPPPVTVESLANVTPTYRGEPVQMPPSPRLTAAVLNLESRQPLDRASGLVARYAYVQEGTLCVVEADGAGHVTHQRGSFVADTGQLAWAGTDGAQLLLIDHRDPATQALPADRGSRPGARLLWDAVGSYNGDPLRMPAQPRVLAAHYTVEPAAKLPVHMHPAPRYGQMLSGQLEITDVDTGRVRRFEAGELIVEMQNRWHSAVNVGSEPVRLLVIDHVAQDADHNTVMWHSCLDGGHPPAKPAQSGATSD</sequence>
<proteinExistence type="predicted"/>
<protein>
    <submittedName>
        <fullName evidence="3">Cupin domain-containing protein</fullName>
    </submittedName>
</protein>
<reference evidence="3" key="1">
    <citation type="submission" date="2022-10" db="EMBL/GenBank/DDBJ databases">
        <title>Characterization and whole genome sequencing of a new Roseateles species, isolated from fresh water.</title>
        <authorList>
            <person name="Guliayeva D.Y."/>
            <person name="Akhremchuk A.E."/>
            <person name="Sikolenko M.A."/>
            <person name="Valentovich L.N."/>
            <person name="Sidarenka A.V."/>
        </authorList>
    </citation>
    <scope>NUCLEOTIDE SEQUENCE</scope>
    <source>
        <strain evidence="3">BIM B-1768</strain>
    </source>
</reference>
<dbReference type="SUPFAM" id="SSF51182">
    <property type="entry name" value="RmlC-like cupins"/>
    <property type="match status" value="1"/>
</dbReference>